<evidence type="ECO:0000256" key="3">
    <source>
        <dbReference type="ARBA" id="ARBA00022679"/>
    </source>
</evidence>
<comment type="caution">
    <text evidence="11">The sequence shown here is derived from an EMBL/GenBank/DDBJ whole genome shotgun (WGS) entry which is preliminary data.</text>
</comment>
<dbReference type="GO" id="GO:0005789">
    <property type="term" value="C:endoplasmic reticulum membrane"/>
    <property type="evidence" value="ECO:0007669"/>
    <property type="project" value="TreeGrafter"/>
</dbReference>
<evidence type="ECO:0000256" key="9">
    <source>
        <dbReference type="ARBA" id="ARBA00023160"/>
    </source>
</evidence>
<dbReference type="PANTHER" id="PTHR11157:SF68">
    <property type="entry name" value="ELONGATION OF VERY LONG CHAIN FATTY ACIDS PROTEIN 3"/>
    <property type="match status" value="1"/>
</dbReference>
<feature type="transmembrane region" description="Helical" evidence="10">
    <location>
        <begin position="36"/>
        <end position="53"/>
    </location>
</feature>
<comment type="catalytic activity">
    <reaction evidence="10">
        <text>a very-long-chain acyl-CoA + malonyl-CoA + H(+) = a very-long-chain 3-oxoacyl-CoA + CO2 + CoA</text>
        <dbReference type="Rhea" id="RHEA:32727"/>
        <dbReference type="ChEBI" id="CHEBI:15378"/>
        <dbReference type="ChEBI" id="CHEBI:16526"/>
        <dbReference type="ChEBI" id="CHEBI:57287"/>
        <dbReference type="ChEBI" id="CHEBI:57384"/>
        <dbReference type="ChEBI" id="CHEBI:90725"/>
        <dbReference type="ChEBI" id="CHEBI:90736"/>
        <dbReference type="EC" id="2.3.1.199"/>
    </reaction>
</comment>
<dbReference type="GO" id="GO:0030148">
    <property type="term" value="P:sphingolipid biosynthetic process"/>
    <property type="evidence" value="ECO:0007669"/>
    <property type="project" value="TreeGrafter"/>
</dbReference>
<dbReference type="Proteomes" id="UP000289886">
    <property type="component" value="Unassembled WGS sequence"/>
</dbReference>
<evidence type="ECO:0000256" key="6">
    <source>
        <dbReference type="ARBA" id="ARBA00022989"/>
    </source>
</evidence>
<accession>A0A444U3Q3</accession>
<dbReference type="PANTHER" id="PTHR11157">
    <property type="entry name" value="FATTY ACID ACYL TRANSFERASE-RELATED"/>
    <property type="match status" value="1"/>
</dbReference>
<evidence type="ECO:0000256" key="4">
    <source>
        <dbReference type="ARBA" id="ARBA00022692"/>
    </source>
</evidence>
<feature type="transmembrane region" description="Helical" evidence="10">
    <location>
        <begin position="250"/>
        <end position="269"/>
    </location>
</feature>
<gene>
    <name evidence="11" type="ORF">EOD39_2165</name>
</gene>
<evidence type="ECO:0000256" key="2">
    <source>
        <dbReference type="ARBA" id="ARBA00022516"/>
    </source>
</evidence>
<dbReference type="PROSITE" id="PS01188">
    <property type="entry name" value="ELO"/>
    <property type="match status" value="1"/>
</dbReference>
<keyword evidence="4 10" id="KW-0812">Transmembrane</keyword>
<evidence type="ECO:0000256" key="5">
    <source>
        <dbReference type="ARBA" id="ARBA00022832"/>
    </source>
</evidence>
<evidence type="ECO:0000256" key="1">
    <source>
        <dbReference type="ARBA" id="ARBA00004141"/>
    </source>
</evidence>
<feature type="transmembrane region" description="Helical" evidence="10">
    <location>
        <begin position="114"/>
        <end position="132"/>
    </location>
</feature>
<keyword evidence="8 10" id="KW-0472">Membrane</keyword>
<dbReference type="InterPro" id="IPR002076">
    <property type="entry name" value="ELO_fam"/>
</dbReference>
<keyword evidence="2 10" id="KW-0444">Lipid biosynthesis</keyword>
<keyword evidence="9 10" id="KW-0275">Fatty acid biosynthesis</keyword>
<organism evidence="11 12">
    <name type="scientific">Acipenser ruthenus</name>
    <name type="common">Sterlet sturgeon</name>
    <dbReference type="NCBI Taxonomy" id="7906"/>
    <lineage>
        <taxon>Eukaryota</taxon>
        <taxon>Metazoa</taxon>
        <taxon>Chordata</taxon>
        <taxon>Craniata</taxon>
        <taxon>Vertebrata</taxon>
        <taxon>Euteleostomi</taxon>
        <taxon>Actinopterygii</taxon>
        <taxon>Chondrostei</taxon>
        <taxon>Acipenseriformes</taxon>
        <taxon>Acipenseridae</taxon>
        <taxon>Acipenser</taxon>
    </lineage>
</organism>
<dbReference type="EMBL" id="SCEB01215400">
    <property type="protein sequence ID" value="RXM29778.1"/>
    <property type="molecule type" value="Genomic_DNA"/>
</dbReference>
<dbReference type="GO" id="GO:0042761">
    <property type="term" value="P:very long-chain fatty acid biosynthetic process"/>
    <property type="evidence" value="ECO:0007669"/>
    <property type="project" value="TreeGrafter"/>
</dbReference>
<feature type="transmembrane region" description="Helical" evidence="10">
    <location>
        <begin position="275"/>
        <end position="295"/>
    </location>
</feature>
<evidence type="ECO:0000313" key="11">
    <source>
        <dbReference type="EMBL" id="RXM29778.1"/>
    </source>
</evidence>
<keyword evidence="3 10" id="KW-0808">Transferase</keyword>
<evidence type="ECO:0000256" key="8">
    <source>
        <dbReference type="ARBA" id="ARBA00023136"/>
    </source>
</evidence>
<keyword evidence="7 10" id="KW-0443">Lipid metabolism</keyword>
<sequence>MNASEHLPPLLEYDFERSFDERPAIEWMKENWSKSFVFSALYAAVIFGGQQFMKERQKLELRKPLVLWSVSLAVFSIIGAVRTGWYMLYIVSVSLQYHQGCADRLYHRGCADRLVHAVHCVCLSLCSIIGAVRTSWSMLYIVSVSLQYHRGCVDQLYHQGCADRLVHAVHCVCLSLCSIIGAVRTSCIIGAVRTGWYMLYILDTSGFKQSVCDQSFYSGPVSKFWAYAFVLSKAPELGDTVFIVLRKQRLIFLHWYHHITVLLYSWYSYKDRVAGGGWFMTMNYLAHALMYSYYAARAAGVRVPRPLAMLITTTQIAQMVMGLVVSGLVFFWMQDGRCFSYLDNILWASLMYLSYLFLFLSFFYQTYIKGGSRSSKKTIKAD</sequence>
<name>A0A444U3Q3_ACIRT</name>
<comment type="subcellular location">
    <subcellularLocation>
        <location evidence="1">Membrane</location>
        <topology evidence="1">Multi-pass membrane protein</topology>
    </subcellularLocation>
</comment>
<feature type="transmembrane region" description="Helical" evidence="10">
    <location>
        <begin position="307"/>
        <end position="333"/>
    </location>
</feature>
<protein>
    <recommendedName>
        <fullName evidence="10">Elongation of very long chain fatty acids protein</fullName>
        <ecNumber evidence="10">2.3.1.199</ecNumber>
    </recommendedName>
    <alternativeName>
        <fullName evidence="10">Very-long-chain 3-oxoacyl-CoA synthase</fullName>
    </alternativeName>
</protein>
<comment type="similarity">
    <text evidence="10">Belongs to the ELO family.</text>
</comment>
<dbReference type="GO" id="GO:0034625">
    <property type="term" value="P:fatty acid elongation, monounsaturated fatty acid"/>
    <property type="evidence" value="ECO:0007669"/>
    <property type="project" value="TreeGrafter"/>
</dbReference>
<reference evidence="11 12" key="1">
    <citation type="submission" date="2019-01" db="EMBL/GenBank/DDBJ databases">
        <title>Draft Genome and Complete Hox-Cluster Characterization of the Sterlet Sturgeon (Acipenser ruthenus).</title>
        <authorList>
            <person name="Wei Q."/>
        </authorList>
    </citation>
    <scope>NUCLEOTIDE SEQUENCE [LARGE SCALE GENOMIC DNA]</scope>
    <source>
        <strain evidence="11">WHYD16114868_AA</strain>
        <tissue evidence="11">Blood</tissue>
    </source>
</reference>
<keyword evidence="6 10" id="KW-1133">Transmembrane helix</keyword>
<proteinExistence type="inferred from homology"/>
<keyword evidence="12" id="KW-1185">Reference proteome</keyword>
<evidence type="ECO:0000256" key="10">
    <source>
        <dbReference type="RuleBase" id="RU361115"/>
    </source>
</evidence>
<dbReference type="GO" id="GO:0034626">
    <property type="term" value="P:fatty acid elongation, polyunsaturated fatty acid"/>
    <property type="evidence" value="ECO:0007669"/>
    <property type="project" value="TreeGrafter"/>
</dbReference>
<dbReference type="GO" id="GO:0019367">
    <property type="term" value="P:fatty acid elongation, saturated fatty acid"/>
    <property type="evidence" value="ECO:0007669"/>
    <property type="project" value="TreeGrafter"/>
</dbReference>
<dbReference type="AlphaFoldDB" id="A0A444U3Q3"/>
<dbReference type="Pfam" id="PF01151">
    <property type="entry name" value="ELO"/>
    <property type="match status" value="2"/>
</dbReference>
<feature type="transmembrane region" description="Helical" evidence="10">
    <location>
        <begin position="65"/>
        <end position="88"/>
    </location>
</feature>
<keyword evidence="5 10" id="KW-0276">Fatty acid metabolism</keyword>
<feature type="transmembrane region" description="Helical" evidence="10">
    <location>
        <begin position="345"/>
        <end position="367"/>
    </location>
</feature>
<dbReference type="InterPro" id="IPR030457">
    <property type="entry name" value="ELO_CS"/>
</dbReference>
<dbReference type="EC" id="2.3.1.199" evidence="10"/>
<evidence type="ECO:0000256" key="7">
    <source>
        <dbReference type="ARBA" id="ARBA00023098"/>
    </source>
</evidence>
<dbReference type="GO" id="GO:0009922">
    <property type="term" value="F:fatty acid elongase activity"/>
    <property type="evidence" value="ECO:0007669"/>
    <property type="project" value="UniProtKB-EC"/>
</dbReference>
<evidence type="ECO:0000313" key="12">
    <source>
        <dbReference type="Proteomes" id="UP000289886"/>
    </source>
</evidence>